<evidence type="ECO:0000313" key="3">
    <source>
        <dbReference type="EMBL" id="URN92477.1"/>
    </source>
</evidence>
<reference evidence="3" key="1">
    <citation type="submission" date="2022-05" db="EMBL/GenBank/DDBJ databases">
        <title>Novel bacterial taxa in a minimal lignocellulolytic consortium and its capacity to transform plastics disclosed by genome-resolved metagenomics.</title>
        <authorList>
            <person name="Rodriguez C.A.D."/>
            <person name="Diaz-Garcia L."/>
            <person name="Herrera K."/>
            <person name="Tarazona N.A."/>
            <person name="Sproer C."/>
            <person name="Overmann J."/>
            <person name="Jimenez D.J."/>
        </authorList>
    </citation>
    <scope>NUCLEOTIDE SEQUENCE</scope>
    <source>
        <strain evidence="3">MAG5</strain>
    </source>
</reference>
<evidence type="ECO:0000256" key="1">
    <source>
        <dbReference type="SAM" id="MobiDB-lite"/>
    </source>
</evidence>
<dbReference type="EMBL" id="CP097899">
    <property type="protein sequence ID" value="URN92477.1"/>
    <property type="molecule type" value="Genomic_DNA"/>
</dbReference>
<proteinExistence type="predicted"/>
<dbReference type="KEGG" id="plig:NAG76_11250"/>
<dbReference type="PROSITE" id="PS51257">
    <property type="entry name" value="PROKAR_LIPOPROTEIN"/>
    <property type="match status" value="1"/>
</dbReference>
<feature type="signal peptide" evidence="2">
    <location>
        <begin position="1"/>
        <end position="25"/>
    </location>
</feature>
<keyword evidence="2" id="KW-0732">Signal</keyword>
<sequence>MKKTLFTSIMLLALTLLIACSSLLPSPLPSKNNTIDEIVTPTRTPKKVDRDESSRADIPIETAKPTPEIETQDTTTEFESNIDKPKPSIKPKPIKDKTNNEYINIISELDPIVVANKIKDYAIQEWEDDYSMQKYIIDEQTESYQNLLTVVIDSEVKNIIMKNAFDNWQYELDMVEYEYTYQLEAYNKMIKIKPSNDVQQRILDKALKDWAPDFEMVIYDYEQQLKDYAEINN</sequence>
<evidence type="ECO:0008006" key="5">
    <source>
        <dbReference type="Google" id="ProtNLM"/>
    </source>
</evidence>
<protein>
    <recommendedName>
        <fullName evidence="5">Lipoprotein</fullName>
    </recommendedName>
</protein>
<feature type="region of interest" description="Disordered" evidence="1">
    <location>
        <begin position="69"/>
        <end position="94"/>
    </location>
</feature>
<accession>A0A9J6Z8M8</accession>
<evidence type="ECO:0000256" key="2">
    <source>
        <dbReference type="SAM" id="SignalP"/>
    </source>
</evidence>
<dbReference type="AlphaFoldDB" id="A0A9J6Z8M8"/>
<gene>
    <name evidence="3" type="ORF">NAG76_11250</name>
</gene>
<organism evidence="3 4">
    <name type="scientific">Candidatus Pristimantibacillus lignocellulolyticus</name>
    <dbReference type="NCBI Taxonomy" id="2994561"/>
    <lineage>
        <taxon>Bacteria</taxon>
        <taxon>Bacillati</taxon>
        <taxon>Bacillota</taxon>
        <taxon>Bacilli</taxon>
        <taxon>Bacillales</taxon>
        <taxon>Paenibacillaceae</taxon>
        <taxon>Candidatus Pristimantibacillus</taxon>
    </lineage>
</organism>
<feature type="chain" id="PRO_5039950315" description="Lipoprotein" evidence="2">
    <location>
        <begin position="26"/>
        <end position="233"/>
    </location>
</feature>
<name>A0A9J6Z8M8_9BACL</name>
<evidence type="ECO:0000313" key="4">
    <source>
        <dbReference type="Proteomes" id="UP001056756"/>
    </source>
</evidence>
<dbReference type="Proteomes" id="UP001056756">
    <property type="component" value="Chromosome"/>
</dbReference>